<feature type="disulfide bond" evidence="4">
    <location>
        <begin position="191"/>
        <end position="200"/>
    </location>
</feature>
<name>A0AAV4RRC7_9ARAC</name>
<dbReference type="PANTHER" id="PTHR11219">
    <property type="entry name" value="TENEURIN AND N-ACETYLGLUCOSAMINE-1-PHOSPHODIESTER ALPHA-N-ACETYLGLUCOSAMINIDASE"/>
    <property type="match status" value="1"/>
</dbReference>
<dbReference type="InterPro" id="IPR051216">
    <property type="entry name" value="Teneurin"/>
</dbReference>
<feature type="disulfide bond" evidence="4">
    <location>
        <begin position="170"/>
        <end position="180"/>
    </location>
</feature>
<protein>
    <submittedName>
        <fullName evidence="6">Teneurin-a</fullName>
    </submittedName>
</protein>
<dbReference type="InterPro" id="IPR000742">
    <property type="entry name" value="EGF"/>
</dbReference>
<dbReference type="SMART" id="SM00181">
    <property type="entry name" value="EGF"/>
    <property type="match status" value="5"/>
</dbReference>
<evidence type="ECO:0000256" key="4">
    <source>
        <dbReference type="PROSITE-ProRule" id="PRU00076"/>
    </source>
</evidence>
<dbReference type="FunFam" id="2.10.25.10:FF:000021">
    <property type="entry name" value="Teneurin transmembrane protein 2"/>
    <property type="match status" value="1"/>
</dbReference>
<evidence type="ECO:0000313" key="6">
    <source>
        <dbReference type="EMBL" id="GIY23947.1"/>
    </source>
</evidence>
<dbReference type="Proteomes" id="UP001054837">
    <property type="component" value="Unassembled WGS sequence"/>
</dbReference>
<feature type="domain" description="EGF-like" evidence="5">
    <location>
        <begin position="166"/>
        <end position="201"/>
    </location>
</feature>
<sequence length="306" mass="34004">MGVISSFLFLTEQERVEQSIFFQQVKQGGLSILVWEDCLDSGCSGHGACVGGECWCKIGWRGVNCSEADGRLNRCFPDCSAHGVFDLDSEQCICFDHWTGADCSKAKCSLDCGIHGRCEEGRCHCDQGWTGHRCDLRTCDPRCLEHGQCNNGTCVCIQGWMGRHCTLDGCPKSCSSHGQCNKDGSIWSCRCHEGWGGRDCSVPQETECEDNIDNDEDGLPDCADSECCHKGKCQDNLMCMSSPDPLDILLRKQPPAVTASFYQKMKFLIEEQSVQSYAHKDEYSERYGDKFVANFSPFLCSTDSFL</sequence>
<dbReference type="PANTHER" id="PTHR11219:SF69">
    <property type="entry name" value="TENEURIN-A"/>
    <property type="match status" value="1"/>
</dbReference>
<keyword evidence="2" id="KW-0677">Repeat</keyword>
<reference evidence="6 7" key="1">
    <citation type="submission" date="2021-06" db="EMBL/GenBank/DDBJ databases">
        <title>Caerostris darwini draft genome.</title>
        <authorList>
            <person name="Kono N."/>
            <person name="Arakawa K."/>
        </authorList>
    </citation>
    <scope>NUCLEOTIDE SEQUENCE [LARGE SCALE GENOMIC DNA]</scope>
</reference>
<dbReference type="AlphaFoldDB" id="A0AAV4RRC7"/>
<evidence type="ECO:0000313" key="7">
    <source>
        <dbReference type="Proteomes" id="UP001054837"/>
    </source>
</evidence>
<proteinExistence type="predicted"/>
<dbReference type="SUPFAM" id="SSF57196">
    <property type="entry name" value="EGF/Laminin"/>
    <property type="match status" value="1"/>
</dbReference>
<evidence type="ECO:0000259" key="5">
    <source>
        <dbReference type="PROSITE" id="PS50026"/>
    </source>
</evidence>
<dbReference type="Pfam" id="PF25024">
    <property type="entry name" value="EGF_TEN"/>
    <property type="match status" value="1"/>
</dbReference>
<dbReference type="Gene3D" id="2.10.25.10">
    <property type="entry name" value="Laminin"/>
    <property type="match status" value="4"/>
</dbReference>
<dbReference type="PROSITE" id="PS50026">
    <property type="entry name" value="EGF_3"/>
    <property type="match status" value="1"/>
</dbReference>
<dbReference type="PROSITE" id="PS00022">
    <property type="entry name" value="EGF_1"/>
    <property type="match status" value="2"/>
</dbReference>
<evidence type="ECO:0000256" key="3">
    <source>
        <dbReference type="ARBA" id="ARBA00023157"/>
    </source>
</evidence>
<accession>A0AAV4RRC7</accession>
<keyword evidence="1 4" id="KW-0245">EGF-like domain</keyword>
<dbReference type="GO" id="GO:0008045">
    <property type="term" value="P:motor neuron axon guidance"/>
    <property type="evidence" value="ECO:0007669"/>
    <property type="project" value="TreeGrafter"/>
</dbReference>
<dbReference type="EMBL" id="BPLQ01006612">
    <property type="protein sequence ID" value="GIY23947.1"/>
    <property type="molecule type" value="Genomic_DNA"/>
</dbReference>
<comment type="caution">
    <text evidence="4">Lacks conserved residue(s) required for the propagation of feature annotation.</text>
</comment>
<organism evidence="6 7">
    <name type="scientific">Caerostris darwini</name>
    <dbReference type="NCBI Taxonomy" id="1538125"/>
    <lineage>
        <taxon>Eukaryota</taxon>
        <taxon>Metazoa</taxon>
        <taxon>Ecdysozoa</taxon>
        <taxon>Arthropoda</taxon>
        <taxon>Chelicerata</taxon>
        <taxon>Arachnida</taxon>
        <taxon>Araneae</taxon>
        <taxon>Araneomorphae</taxon>
        <taxon>Entelegynae</taxon>
        <taxon>Araneoidea</taxon>
        <taxon>Araneidae</taxon>
        <taxon>Caerostris</taxon>
    </lineage>
</organism>
<keyword evidence="3 4" id="KW-1015">Disulfide bond</keyword>
<keyword evidence="7" id="KW-1185">Reference proteome</keyword>
<evidence type="ECO:0000256" key="1">
    <source>
        <dbReference type="ARBA" id="ARBA00022536"/>
    </source>
</evidence>
<gene>
    <name evidence="6" type="primary">Ten-a</name>
    <name evidence="6" type="ORF">CDAR_467441</name>
</gene>
<comment type="caution">
    <text evidence="6">The sequence shown here is derived from an EMBL/GenBank/DDBJ whole genome shotgun (WGS) entry which is preliminary data.</text>
</comment>
<evidence type="ECO:0000256" key="2">
    <source>
        <dbReference type="ARBA" id="ARBA00022737"/>
    </source>
</evidence>
<dbReference type="Gene3D" id="2.60.120.260">
    <property type="entry name" value="Galactose-binding domain-like"/>
    <property type="match status" value="1"/>
</dbReference>
<dbReference type="PROSITE" id="PS01186">
    <property type="entry name" value="EGF_2"/>
    <property type="match status" value="2"/>
</dbReference>